<evidence type="ECO:0000256" key="1">
    <source>
        <dbReference type="SAM" id="MobiDB-lite"/>
    </source>
</evidence>
<dbReference type="PANTHER" id="PTHR31622">
    <property type="entry name" value="TRANSMEMBRANE PROTEIN 218"/>
    <property type="match status" value="1"/>
</dbReference>
<dbReference type="GO" id="GO:0016020">
    <property type="term" value="C:membrane"/>
    <property type="evidence" value="ECO:0007669"/>
    <property type="project" value="UniProtKB-SubCell"/>
</dbReference>
<dbReference type="AlphaFoldDB" id="A0A8B9NN22"/>
<feature type="transmembrane region" description="Helical" evidence="2">
    <location>
        <begin position="119"/>
        <end position="143"/>
    </location>
</feature>
<protein>
    <recommendedName>
        <fullName evidence="5">Transmembrane protein 218</fullName>
    </recommendedName>
</protein>
<evidence type="ECO:0000313" key="4">
    <source>
        <dbReference type="Proteomes" id="UP000694541"/>
    </source>
</evidence>
<dbReference type="InterPro" id="IPR026771">
    <property type="entry name" value="Tmem218"/>
</dbReference>
<sequence length="157" mass="16709">GAVAKGGSGSGGAAWRARRWERGRACWCCSCCGVWRCCSAWRSPGRPAGPGERRERGGLGEWDQAGPGAEAAPPASPRRFAVVLVTLGAAVLTAALLLFPREDERPAAAAADEIVDTFFIGRFILLAVMSLVLLGCLFLLLIYHLMEPVYAKPLHSS</sequence>
<feature type="region of interest" description="Disordered" evidence="1">
    <location>
        <begin position="44"/>
        <end position="74"/>
    </location>
</feature>
<organism evidence="3 4">
    <name type="scientific">Accipiter nisus</name>
    <name type="common">Eurasian sparrowhawk</name>
    <dbReference type="NCBI Taxonomy" id="211598"/>
    <lineage>
        <taxon>Eukaryota</taxon>
        <taxon>Metazoa</taxon>
        <taxon>Chordata</taxon>
        <taxon>Craniata</taxon>
        <taxon>Vertebrata</taxon>
        <taxon>Euteleostomi</taxon>
        <taxon>Archelosauria</taxon>
        <taxon>Archosauria</taxon>
        <taxon>Dinosauria</taxon>
        <taxon>Saurischia</taxon>
        <taxon>Theropoda</taxon>
        <taxon>Coelurosauria</taxon>
        <taxon>Aves</taxon>
        <taxon>Neognathae</taxon>
        <taxon>Neoaves</taxon>
        <taxon>Telluraves</taxon>
        <taxon>Accipitrimorphae</taxon>
        <taxon>Accipitriformes</taxon>
        <taxon>Accipitridae</taxon>
        <taxon>Accipitrinae</taxon>
        <taxon>Accipiter</taxon>
    </lineage>
</organism>
<evidence type="ECO:0000256" key="2">
    <source>
        <dbReference type="SAM" id="Phobius"/>
    </source>
</evidence>
<name>A0A8B9NN22_9AVES</name>
<reference evidence="3" key="2">
    <citation type="submission" date="2025-09" db="UniProtKB">
        <authorList>
            <consortium name="Ensembl"/>
        </authorList>
    </citation>
    <scope>IDENTIFICATION</scope>
</reference>
<feature type="transmembrane region" description="Helical" evidence="2">
    <location>
        <begin position="80"/>
        <end position="99"/>
    </location>
</feature>
<proteinExistence type="predicted"/>
<evidence type="ECO:0008006" key="5">
    <source>
        <dbReference type="Google" id="ProtNLM"/>
    </source>
</evidence>
<accession>A0A8B9NN22</accession>
<dbReference type="PANTHER" id="PTHR31622:SF1">
    <property type="entry name" value="TRANSMEMBRANE PROTEIN 218"/>
    <property type="match status" value="1"/>
</dbReference>
<dbReference type="GO" id="GO:0005929">
    <property type="term" value="C:cilium"/>
    <property type="evidence" value="ECO:0007669"/>
    <property type="project" value="UniProtKB-SubCell"/>
</dbReference>
<reference evidence="3" key="1">
    <citation type="submission" date="2025-08" db="UniProtKB">
        <authorList>
            <consortium name="Ensembl"/>
        </authorList>
    </citation>
    <scope>IDENTIFICATION</scope>
</reference>
<dbReference type="Proteomes" id="UP000694541">
    <property type="component" value="Unplaced"/>
</dbReference>
<dbReference type="Ensembl" id="ENSANIT00000027303.1">
    <property type="protein sequence ID" value="ENSANIP00000026431.1"/>
    <property type="gene ID" value="ENSANIG00000017731.1"/>
</dbReference>
<evidence type="ECO:0000313" key="3">
    <source>
        <dbReference type="Ensembl" id="ENSANIP00000026431.1"/>
    </source>
</evidence>
<keyword evidence="2" id="KW-1133">Transmembrane helix</keyword>
<keyword evidence="2" id="KW-0472">Membrane</keyword>
<keyword evidence="4" id="KW-1185">Reference proteome</keyword>
<keyword evidence="2" id="KW-0812">Transmembrane</keyword>